<dbReference type="InterPro" id="IPR002942">
    <property type="entry name" value="S4_RNA-bd"/>
</dbReference>
<dbReference type="Pfam" id="PF01479">
    <property type="entry name" value="S4"/>
    <property type="match status" value="1"/>
</dbReference>
<dbReference type="NCBIfam" id="NF003139">
    <property type="entry name" value="PRK04051.1"/>
    <property type="match status" value="1"/>
</dbReference>
<dbReference type="GO" id="GO:0003735">
    <property type="term" value="F:structural constituent of ribosome"/>
    <property type="evidence" value="ECO:0007669"/>
    <property type="project" value="InterPro"/>
</dbReference>
<organism evidence="11 12">
    <name type="scientific">Cavenderia fasciculata</name>
    <name type="common">Slime mold</name>
    <name type="synonym">Dictyostelium fasciculatum</name>
    <dbReference type="NCBI Taxonomy" id="261658"/>
    <lineage>
        <taxon>Eukaryota</taxon>
        <taxon>Amoebozoa</taxon>
        <taxon>Evosea</taxon>
        <taxon>Eumycetozoa</taxon>
        <taxon>Dictyostelia</taxon>
        <taxon>Acytosteliales</taxon>
        <taxon>Cavenderiaceae</taxon>
        <taxon>Cavenderia</taxon>
    </lineage>
</organism>
<protein>
    <submittedName>
        <fullName evidence="11">Ribosomal protein</fullName>
    </submittedName>
</protein>
<evidence type="ECO:0000256" key="1">
    <source>
        <dbReference type="ARBA" id="ARBA00007465"/>
    </source>
</evidence>
<dbReference type="GO" id="GO:0042274">
    <property type="term" value="P:ribosomal small subunit biogenesis"/>
    <property type="evidence" value="ECO:0007669"/>
    <property type="project" value="TreeGrafter"/>
</dbReference>
<dbReference type="OrthoDB" id="1697570at2759"/>
<dbReference type="InterPro" id="IPR036986">
    <property type="entry name" value="S4_RNA-bd_sf"/>
</dbReference>
<dbReference type="InterPro" id="IPR001912">
    <property type="entry name" value="Ribosomal_uS4_N"/>
</dbReference>
<dbReference type="KEGG" id="dfa:DFA_05208"/>
<dbReference type="SMART" id="SM00363">
    <property type="entry name" value="S4"/>
    <property type="match status" value="1"/>
</dbReference>
<keyword evidence="5 7" id="KW-0687">Ribonucleoprotein</keyword>
<evidence type="ECO:0000256" key="3">
    <source>
        <dbReference type="ARBA" id="ARBA00022884"/>
    </source>
</evidence>
<dbReference type="GeneID" id="14875276"/>
<evidence type="ECO:0000256" key="5">
    <source>
        <dbReference type="ARBA" id="ARBA00023274"/>
    </source>
</evidence>
<keyword evidence="12" id="KW-1185">Reference proteome</keyword>
<dbReference type="NCBIfam" id="TIGR01018">
    <property type="entry name" value="uS4_arch"/>
    <property type="match status" value="1"/>
</dbReference>
<dbReference type="RefSeq" id="XP_004360929.1">
    <property type="nucleotide sequence ID" value="XM_004360872.1"/>
</dbReference>
<feature type="region of interest" description="Disordered" evidence="8">
    <location>
        <begin position="154"/>
        <end position="187"/>
    </location>
</feature>
<dbReference type="OMA" id="RQFITHG"/>
<reference evidence="12" key="1">
    <citation type="journal article" date="2011" name="Genome Res.">
        <title>Phylogeny-wide analysis of social amoeba genomes highlights ancient origins for complex intercellular communication.</title>
        <authorList>
            <person name="Heidel A.J."/>
            <person name="Lawal H.M."/>
            <person name="Felder M."/>
            <person name="Schilde C."/>
            <person name="Helps N.R."/>
            <person name="Tunggal B."/>
            <person name="Rivero F."/>
            <person name="John U."/>
            <person name="Schleicher M."/>
            <person name="Eichinger L."/>
            <person name="Platzer M."/>
            <person name="Noegel A.A."/>
            <person name="Schaap P."/>
            <person name="Gloeckner G."/>
        </authorList>
    </citation>
    <scope>NUCLEOTIDE SEQUENCE [LARGE SCALE GENOMIC DNA]</scope>
    <source>
        <strain evidence="12">SH3</strain>
    </source>
</reference>
<dbReference type="Pfam" id="PF00163">
    <property type="entry name" value="Ribosomal_S4"/>
    <property type="match status" value="1"/>
</dbReference>
<dbReference type="PROSITE" id="PS00632">
    <property type="entry name" value="RIBOSOMAL_S4"/>
    <property type="match status" value="1"/>
</dbReference>
<dbReference type="InterPro" id="IPR018079">
    <property type="entry name" value="Ribosomal_uS4_CS"/>
</dbReference>
<dbReference type="GO" id="GO:0019843">
    <property type="term" value="F:rRNA binding"/>
    <property type="evidence" value="ECO:0007669"/>
    <property type="project" value="UniProtKB-KW"/>
</dbReference>
<evidence type="ECO:0000313" key="12">
    <source>
        <dbReference type="Proteomes" id="UP000007797"/>
    </source>
</evidence>
<dbReference type="GO" id="GO:0022627">
    <property type="term" value="C:cytosolic small ribosomal subunit"/>
    <property type="evidence" value="ECO:0007669"/>
    <property type="project" value="TreeGrafter"/>
</dbReference>
<dbReference type="STRING" id="1054147.F4PNM5"/>
<dbReference type="Proteomes" id="UP000007797">
    <property type="component" value="Unassembled WGS sequence"/>
</dbReference>
<evidence type="ECO:0000256" key="7">
    <source>
        <dbReference type="RuleBase" id="RU003699"/>
    </source>
</evidence>
<evidence type="ECO:0000256" key="4">
    <source>
        <dbReference type="ARBA" id="ARBA00022980"/>
    </source>
</evidence>
<keyword evidence="3 6" id="KW-0694">RNA-binding</keyword>
<keyword evidence="4 7" id="KW-0689">Ribosomal protein</keyword>
<dbReference type="Gene3D" id="3.10.290.10">
    <property type="entry name" value="RNA-binding S4 domain"/>
    <property type="match status" value="1"/>
</dbReference>
<dbReference type="PROSITE" id="PS50889">
    <property type="entry name" value="S4"/>
    <property type="match status" value="1"/>
</dbReference>
<gene>
    <name evidence="11" type="primary">rps9</name>
    <name evidence="11" type="ORF">DFA_05208</name>
</gene>
<feature type="domain" description="Small ribosomal subunit protein uS4 N-terminal" evidence="10">
    <location>
        <begin position="3"/>
        <end position="103"/>
    </location>
</feature>
<evidence type="ECO:0000259" key="9">
    <source>
        <dbReference type="SMART" id="SM00363"/>
    </source>
</evidence>
<dbReference type="AlphaFoldDB" id="F4PNM5"/>
<evidence type="ECO:0000256" key="8">
    <source>
        <dbReference type="SAM" id="MobiDB-lite"/>
    </source>
</evidence>
<feature type="domain" description="RNA-binding S4" evidence="9">
    <location>
        <begin position="104"/>
        <end position="168"/>
    </location>
</feature>
<feature type="compositionally biased region" description="Basic residues" evidence="8">
    <location>
        <begin position="168"/>
        <end position="178"/>
    </location>
</feature>
<dbReference type="CDD" id="cd00165">
    <property type="entry name" value="S4"/>
    <property type="match status" value="1"/>
</dbReference>
<sequence>MSRNYRRTSTTPRRPFEKARIESELKVIGEFGLKNKNEVWRVQLALAKIRKSARELLILHEKEPKRIFQGAALLRRLHKIGVMDESKNKLDYVLGLKVQDFMERRLQTLVFKQGLAKSIHHARVLIKGRHIRVGKQLVNVPSYMVRVDSEKHIGMNPRSPFAGGKPGRNARKALRNKSSKPAEEEEN</sequence>
<evidence type="ECO:0000256" key="6">
    <source>
        <dbReference type="PROSITE-ProRule" id="PRU00182"/>
    </source>
</evidence>
<comment type="similarity">
    <text evidence="1 7">Belongs to the universal ribosomal protein uS4 family.</text>
</comment>
<dbReference type="GO" id="GO:0031982">
    <property type="term" value="C:vesicle"/>
    <property type="evidence" value="ECO:0007669"/>
    <property type="project" value="EnsemblProtists"/>
</dbReference>
<evidence type="ECO:0000313" key="11">
    <source>
        <dbReference type="EMBL" id="EGG23078.1"/>
    </source>
</evidence>
<dbReference type="PANTHER" id="PTHR11831">
    <property type="entry name" value="30S 40S RIBOSOMAL PROTEIN"/>
    <property type="match status" value="1"/>
</dbReference>
<dbReference type="FunFam" id="3.10.290.10:FF:000004">
    <property type="entry name" value="40s ribosomal protein s9"/>
    <property type="match status" value="1"/>
</dbReference>
<accession>F4PNM5</accession>
<dbReference type="InterPro" id="IPR005710">
    <property type="entry name" value="Ribosomal_uS4_euk/arc"/>
</dbReference>
<dbReference type="InterPro" id="IPR022801">
    <property type="entry name" value="Ribosomal_uS4"/>
</dbReference>
<dbReference type="SUPFAM" id="SSF55174">
    <property type="entry name" value="Alpha-L RNA-binding motif"/>
    <property type="match status" value="1"/>
</dbReference>
<evidence type="ECO:0000256" key="2">
    <source>
        <dbReference type="ARBA" id="ARBA00022730"/>
    </source>
</evidence>
<dbReference type="GO" id="GO:0006412">
    <property type="term" value="P:translation"/>
    <property type="evidence" value="ECO:0007669"/>
    <property type="project" value="InterPro"/>
</dbReference>
<evidence type="ECO:0000259" key="10">
    <source>
        <dbReference type="SMART" id="SM01390"/>
    </source>
</evidence>
<dbReference type="EMBL" id="GL883008">
    <property type="protein sequence ID" value="EGG23078.1"/>
    <property type="molecule type" value="Genomic_DNA"/>
</dbReference>
<name>F4PNM5_CACFS</name>
<dbReference type="SMART" id="SM01390">
    <property type="entry name" value="Ribosomal_S4"/>
    <property type="match status" value="1"/>
</dbReference>
<dbReference type="PANTHER" id="PTHR11831:SF5">
    <property type="entry name" value="40S RIBOSOMAL PROTEIN S9"/>
    <property type="match status" value="1"/>
</dbReference>
<keyword evidence="2 6" id="KW-0699">rRNA-binding</keyword>
<proteinExistence type="inferred from homology"/>